<organism evidence="2 3">
    <name type="scientific">Spinactinospora alkalitolerans</name>
    <dbReference type="NCBI Taxonomy" id="687207"/>
    <lineage>
        <taxon>Bacteria</taxon>
        <taxon>Bacillati</taxon>
        <taxon>Actinomycetota</taxon>
        <taxon>Actinomycetes</taxon>
        <taxon>Streptosporangiales</taxon>
        <taxon>Nocardiopsidaceae</taxon>
        <taxon>Spinactinospora</taxon>
    </lineage>
</organism>
<proteinExistence type="predicted"/>
<dbReference type="Proteomes" id="UP000589036">
    <property type="component" value="Unassembled WGS sequence"/>
</dbReference>
<dbReference type="InterPro" id="IPR014729">
    <property type="entry name" value="Rossmann-like_a/b/a_fold"/>
</dbReference>
<dbReference type="RefSeq" id="WP_344731232.1">
    <property type="nucleotide sequence ID" value="NZ_BAAAYY010000001.1"/>
</dbReference>
<evidence type="ECO:0000256" key="1">
    <source>
        <dbReference type="SAM" id="MobiDB-lite"/>
    </source>
</evidence>
<reference evidence="2 3" key="1">
    <citation type="submission" date="2020-07" db="EMBL/GenBank/DDBJ databases">
        <title>Sequencing the genomes of 1000 actinobacteria strains.</title>
        <authorList>
            <person name="Klenk H.-P."/>
        </authorList>
    </citation>
    <scope>NUCLEOTIDE SEQUENCE [LARGE SCALE GENOMIC DNA]</scope>
    <source>
        <strain evidence="2 3">CXB654</strain>
    </source>
</reference>
<evidence type="ECO:0000313" key="2">
    <source>
        <dbReference type="EMBL" id="NYE46878.1"/>
    </source>
</evidence>
<gene>
    <name evidence="2" type="ORF">HDA32_001998</name>
</gene>
<evidence type="ECO:0000313" key="3">
    <source>
        <dbReference type="Proteomes" id="UP000589036"/>
    </source>
</evidence>
<dbReference type="SUPFAM" id="SSF52402">
    <property type="entry name" value="Adenine nucleotide alpha hydrolases-like"/>
    <property type="match status" value="1"/>
</dbReference>
<accession>A0A852TSF8</accession>
<protein>
    <submittedName>
        <fullName evidence="2">Asparagine synthase (Glutamine-hydrolyzing)</fullName>
        <ecNumber evidence="2">6.3.5.4</ecNumber>
    </submittedName>
</protein>
<comment type="caution">
    <text evidence="2">The sequence shown here is derived from an EMBL/GenBank/DDBJ whole genome shotgun (WGS) entry which is preliminary data.</text>
</comment>
<dbReference type="EC" id="6.3.5.4" evidence="2"/>
<keyword evidence="2" id="KW-0436">Ligase</keyword>
<feature type="region of interest" description="Disordered" evidence="1">
    <location>
        <begin position="526"/>
        <end position="546"/>
    </location>
</feature>
<sequence length="546" mass="60674">MFKLRISHTDIGTPLEWDSAGRWTTGGSWIEPFTHPVLEYGMTVRGSDGCALIVNRERVRSTRTWCNIPANETVSDAVYVRRLAEARAWPLGFVFIEHGPEALQITASSWGTAPIHLTAPSGTLYGSWNLLDLVPHIDPRSFNGAEVVRFLTYTPHYSAQTPLADVATVTERATATYSHEGLRIDYPEPGLHALPRVLKPGADPVAFFEHELARVIDRWDFTPDTAVADVSGGMDSANVALTLARLHPGRVATGAMMLAGDHGHQQVRRRTELLRSGFSTDYRLAMMDHLPFAPGGPRARGERFDPKEDPYAEARNLLLDAYAADGKTVVFTGLGGDEAMKVRSTEITPGPHPTPSPLHLNSGIPAFLGEHGRRLLPSRFDGVAPIGPTLWSILECFSALYPHYMERGLWPINPLAAPEIVRLAESLPAEWRTRKRLLRDRLHRCGFSDDVVHPRLPENFQHILDTAMRRHGIPMLEMLLDGGAWLVQDGYLDEAELSRAARVFARTGDRTFDVYRPLMLETGLRRLNGRSVPQPQDRAGARRDGP</sequence>
<keyword evidence="3" id="KW-1185">Reference proteome</keyword>
<dbReference type="Gene3D" id="3.40.50.620">
    <property type="entry name" value="HUPs"/>
    <property type="match status" value="1"/>
</dbReference>
<dbReference type="AlphaFoldDB" id="A0A852TSF8"/>
<dbReference type="GO" id="GO:0004066">
    <property type="term" value="F:asparagine synthase (glutamine-hydrolyzing) activity"/>
    <property type="evidence" value="ECO:0007669"/>
    <property type="project" value="UniProtKB-EC"/>
</dbReference>
<dbReference type="EMBL" id="JACCCC010000001">
    <property type="protein sequence ID" value="NYE46878.1"/>
    <property type="molecule type" value="Genomic_DNA"/>
</dbReference>
<name>A0A852TSF8_9ACTN</name>